<comment type="similarity">
    <text evidence="2">Belongs to the syntaxin family.</text>
</comment>
<evidence type="ECO:0000313" key="10">
    <source>
        <dbReference type="EMBL" id="ORZ04555.1"/>
    </source>
</evidence>
<keyword evidence="11" id="KW-1185">Reference proteome</keyword>
<evidence type="ECO:0000256" key="8">
    <source>
        <dbReference type="SAM" id="Phobius"/>
    </source>
</evidence>
<dbReference type="Gene3D" id="1.20.5.110">
    <property type="match status" value="1"/>
</dbReference>
<evidence type="ECO:0000259" key="9">
    <source>
        <dbReference type="PROSITE" id="PS50192"/>
    </source>
</evidence>
<dbReference type="InterPro" id="IPR010989">
    <property type="entry name" value="SNARE"/>
</dbReference>
<evidence type="ECO:0000256" key="3">
    <source>
        <dbReference type="ARBA" id="ARBA00022692"/>
    </source>
</evidence>
<gene>
    <name evidence="10" type="ORF">BCR41DRAFT_362625</name>
</gene>
<feature type="transmembrane region" description="Helical" evidence="8">
    <location>
        <begin position="270"/>
        <end position="293"/>
    </location>
</feature>
<dbReference type="Pfam" id="PF05739">
    <property type="entry name" value="SNARE"/>
    <property type="match status" value="1"/>
</dbReference>
<dbReference type="Proteomes" id="UP000193648">
    <property type="component" value="Unassembled WGS sequence"/>
</dbReference>
<dbReference type="AlphaFoldDB" id="A0A1Y2G904"/>
<keyword evidence="5 8" id="KW-0472">Membrane</keyword>
<dbReference type="PANTHER" id="PTHR19957">
    <property type="entry name" value="SYNTAXIN"/>
    <property type="match status" value="1"/>
</dbReference>
<dbReference type="GO" id="GO:0005484">
    <property type="term" value="F:SNAP receptor activity"/>
    <property type="evidence" value="ECO:0007669"/>
    <property type="project" value="TreeGrafter"/>
</dbReference>
<keyword evidence="3 8" id="KW-0812">Transmembrane</keyword>
<protein>
    <submittedName>
        <fullName evidence="10">t-SNARE</fullName>
    </submittedName>
</protein>
<dbReference type="GO" id="GO:0031201">
    <property type="term" value="C:SNARE complex"/>
    <property type="evidence" value="ECO:0007669"/>
    <property type="project" value="TreeGrafter"/>
</dbReference>
<accession>A0A1Y2G904</accession>
<sequence length="297" mass="33980">MSRDRLNDFNNGSAAYGDKDNGNQTPVELAPLRGDTLNQFFQETEVIQTKIQQFQTGISEIDQLYSRKLSSSASVEVIKQLEERTQSTNSLSTEIYDRLRALTSSNMKVRTKEEYDQRKLRTSTLSKQFKEAVSRYQNVQYENGQKAKETMARQFRIANPQATEEDIKRLVDEEQGGAFTQQLLQQTRGQQATLALNNVQDRQRELKKLQESVVELAELYKQMETLIFDQDLTFQQIEGNVMRAEQDLEKGLGQVDLAYRDASAARKKKWMALGIIVLIIAIILVIGAIQGWFRPAN</sequence>
<reference evidence="10 11" key="1">
    <citation type="submission" date="2016-07" db="EMBL/GenBank/DDBJ databases">
        <title>Pervasive Adenine N6-methylation of Active Genes in Fungi.</title>
        <authorList>
            <consortium name="DOE Joint Genome Institute"/>
            <person name="Mondo S.J."/>
            <person name="Dannebaum R.O."/>
            <person name="Kuo R.C."/>
            <person name="Labutti K."/>
            <person name="Haridas S."/>
            <person name="Kuo A."/>
            <person name="Salamov A."/>
            <person name="Ahrendt S.R."/>
            <person name="Lipzen A."/>
            <person name="Sullivan W."/>
            <person name="Andreopoulos W.B."/>
            <person name="Clum A."/>
            <person name="Lindquist E."/>
            <person name="Daum C."/>
            <person name="Ramamoorthy G.K."/>
            <person name="Gryganskyi A."/>
            <person name="Culley D."/>
            <person name="Magnuson J.K."/>
            <person name="James T.Y."/>
            <person name="O'Malley M.A."/>
            <person name="Stajich J.E."/>
            <person name="Spatafora J.W."/>
            <person name="Visel A."/>
            <person name="Grigoriev I.V."/>
        </authorList>
    </citation>
    <scope>NUCLEOTIDE SEQUENCE [LARGE SCALE GENOMIC DNA]</scope>
    <source>
        <strain evidence="10 11">NRRL 3116</strain>
    </source>
</reference>
<dbReference type="InterPro" id="IPR000727">
    <property type="entry name" value="T_SNARE_dom"/>
</dbReference>
<name>A0A1Y2G904_9FUNG</name>
<keyword evidence="6" id="KW-0175">Coiled coil</keyword>
<dbReference type="GO" id="GO:0048278">
    <property type="term" value="P:vesicle docking"/>
    <property type="evidence" value="ECO:0007669"/>
    <property type="project" value="TreeGrafter"/>
</dbReference>
<dbReference type="PANTHER" id="PTHR19957:SF307">
    <property type="entry name" value="PROTEIN SSO1-RELATED"/>
    <property type="match status" value="1"/>
</dbReference>
<dbReference type="OrthoDB" id="10255013at2759"/>
<dbReference type="InParanoid" id="A0A1Y2G904"/>
<dbReference type="Gene3D" id="1.20.58.70">
    <property type="match status" value="1"/>
</dbReference>
<dbReference type="GO" id="GO:0005886">
    <property type="term" value="C:plasma membrane"/>
    <property type="evidence" value="ECO:0007669"/>
    <property type="project" value="TreeGrafter"/>
</dbReference>
<evidence type="ECO:0000256" key="6">
    <source>
        <dbReference type="SAM" id="Coils"/>
    </source>
</evidence>
<dbReference type="GO" id="GO:0000149">
    <property type="term" value="F:SNARE binding"/>
    <property type="evidence" value="ECO:0007669"/>
    <property type="project" value="TreeGrafter"/>
</dbReference>
<evidence type="ECO:0000256" key="2">
    <source>
        <dbReference type="ARBA" id="ARBA00009063"/>
    </source>
</evidence>
<dbReference type="EMBL" id="MCFF01000056">
    <property type="protein sequence ID" value="ORZ04555.1"/>
    <property type="molecule type" value="Genomic_DNA"/>
</dbReference>
<dbReference type="GO" id="GO:0006886">
    <property type="term" value="P:intracellular protein transport"/>
    <property type="evidence" value="ECO:0007669"/>
    <property type="project" value="TreeGrafter"/>
</dbReference>
<dbReference type="Pfam" id="PF00804">
    <property type="entry name" value="Syntaxin"/>
    <property type="match status" value="1"/>
</dbReference>
<organism evidence="10 11">
    <name type="scientific">Lobosporangium transversale</name>
    <dbReference type="NCBI Taxonomy" id="64571"/>
    <lineage>
        <taxon>Eukaryota</taxon>
        <taxon>Fungi</taxon>
        <taxon>Fungi incertae sedis</taxon>
        <taxon>Mucoromycota</taxon>
        <taxon>Mortierellomycotina</taxon>
        <taxon>Mortierellomycetes</taxon>
        <taxon>Mortierellales</taxon>
        <taxon>Mortierellaceae</taxon>
        <taxon>Lobosporangium</taxon>
    </lineage>
</organism>
<proteinExistence type="inferred from homology"/>
<comment type="caution">
    <text evidence="10">The sequence shown here is derived from an EMBL/GenBank/DDBJ whole genome shotgun (WGS) entry which is preliminary data.</text>
</comment>
<dbReference type="InterPro" id="IPR006011">
    <property type="entry name" value="Syntaxin_N"/>
</dbReference>
<dbReference type="SUPFAM" id="SSF47661">
    <property type="entry name" value="t-snare proteins"/>
    <property type="match status" value="1"/>
</dbReference>
<dbReference type="SMART" id="SM00503">
    <property type="entry name" value="SynN"/>
    <property type="match status" value="1"/>
</dbReference>
<dbReference type="GO" id="GO:0006906">
    <property type="term" value="P:vesicle fusion"/>
    <property type="evidence" value="ECO:0007669"/>
    <property type="project" value="TreeGrafter"/>
</dbReference>
<dbReference type="RefSeq" id="XP_021876601.1">
    <property type="nucleotide sequence ID" value="XM_022025753.1"/>
</dbReference>
<evidence type="ECO:0000313" key="11">
    <source>
        <dbReference type="Proteomes" id="UP000193648"/>
    </source>
</evidence>
<feature type="coiled-coil region" evidence="6">
    <location>
        <begin position="192"/>
        <end position="226"/>
    </location>
</feature>
<evidence type="ECO:0000256" key="5">
    <source>
        <dbReference type="ARBA" id="ARBA00023136"/>
    </source>
</evidence>
<feature type="region of interest" description="Disordered" evidence="7">
    <location>
        <begin position="1"/>
        <end position="29"/>
    </location>
</feature>
<evidence type="ECO:0000256" key="7">
    <source>
        <dbReference type="SAM" id="MobiDB-lite"/>
    </source>
</evidence>
<dbReference type="PROSITE" id="PS50192">
    <property type="entry name" value="T_SNARE"/>
    <property type="match status" value="1"/>
</dbReference>
<keyword evidence="4 8" id="KW-1133">Transmembrane helix</keyword>
<dbReference type="GeneID" id="33567596"/>
<dbReference type="STRING" id="64571.A0A1Y2G904"/>
<feature type="domain" description="T-SNARE coiled-coil homology" evidence="9">
    <location>
        <begin position="196"/>
        <end position="258"/>
    </location>
</feature>
<dbReference type="GO" id="GO:0006887">
    <property type="term" value="P:exocytosis"/>
    <property type="evidence" value="ECO:0007669"/>
    <property type="project" value="TreeGrafter"/>
</dbReference>
<evidence type="ECO:0000256" key="4">
    <source>
        <dbReference type="ARBA" id="ARBA00022989"/>
    </source>
</evidence>
<comment type="subcellular location">
    <subcellularLocation>
        <location evidence="1">Membrane</location>
        <topology evidence="1">Single-pass type IV membrane protein</topology>
    </subcellularLocation>
</comment>
<dbReference type="InterPro" id="IPR045242">
    <property type="entry name" value="Syntaxin"/>
</dbReference>
<dbReference type="GO" id="GO:0012505">
    <property type="term" value="C:endomembrane system"/>
    <property type="evidence" value="ECO:0007669"/>
    <property type="project" value="TreeGrafter"/>
</dbReference>
<evidence type="ECO:0000256" key="1">
    <source>
        <dbReference type="ARBA" id="ARBA00004211"/>
    </source>
</evidence>